<dbReference type="OMA" id="MTYGDIG"/>
<dbReference type="GO" id="GO:0031260">
    <property type="term" value="C:pseudopodium membrane"/>
    <property type="evidence" value="ECO:0007669"/>
    <property type="project" value="EnsemblProtists"/>
</dbReference>
<dbReference type="InterPro" id="IPR001609">
    <property type="entry name" value="Myosin_head_motor_dom-like"/>
</dbReference>
<dbReference type="Proteomes" id="UP000007797">
    <property type="component" value="Unassembled WGS sequence"/>
</dbReference>
<dbReference type="GO" id="GO:0030048">
    <property type="term" value="P:actin filament-based movement"/>
    <property type="evidence" value="ECO:0007669"/>
    <property type="project" value="TreeGrafter"/>
</dbReference>
<feature type="domain" description="TH1" evidence="11">
    <location>
        <begin position="825"/>
        <end position="1020"/>
    </location>
</feature>
<dbReference type="Gene3D" id="6.20.240.20">
    <property type="match status" value="1"/>
</dbReference>
<dbReference type="GO" id="GO:0000146">
    <property type="term" value="F:microfilament motor activity"/>
    <property type="evidence" value="ECO:0007669"/>
    <property type="project" value="EnsemblProtists"/>
</dbReference>
<evidence type="ECO:0000256" key="8">
    <source>
        <dbReference type="PROSITE-ProRule" id="PRU00782"/>
    </source>
</evidence>
<dbReference type="GO" id="GO:0006911">
    <property type="term" value="P:phagocytosis, engulfment"/>
    <property type="evidence" value="ECO:0007669"/>
    <property type="project" value="EnsemblProtists"/>
</dbReference>
<dbReference type="RefSeq" id="XP_004363141.1">
    <property type="nucleotide sequence ID" value="XM_004363084.1"/>
</dbReference>
<dbReference type="GeneID" id="14877047"/>
<evidence type="ECO:0000256" key="9">
    <source>
        <dbReference type="SAM" id="MobiDB-lite"/>
    </source>
</evidence>
<dbReference type="Pfam" id="PF00612">
    <property type="entry name" value="IQ"/>
    <property type="match status" value="2"/>
</dbReference>
<evidence type="ECO:0000259" key="11">
    <source>
        <dbReference type="PROSITE" id="PS51757"/>
    </source>
</evidence>
<dbReference type="OrthoDB" id="6108017at2759"/>
<dbReference type="GO" id="GO:0070687">
    <property type="term" value="C:macropinocytic cup cytoskeleton"/>
    <property type="evidence" value="ECO:0007669"/>
    <property type="project" value="EnsemblProtists"/>
</dbReference>
<dbReference type="GO" id="GO:0051015">
    <property type="term" value="F:actin filament binding"/>
    <property type="evidence" value="ECO:0007669"/>
    <property type="project" value="TreeGrafter"/>
</dbReference>
<name>F4PHV6_CACFS</name>
<keyword evidence="4 8" id="KW-0067">ATP-binding</keyword>
<dbReference type="Gene3D" id="1.10.10.820">
    <property type="match status" value="1"/>
</dbReference>
<dbReference type="InterPro" id="IPR027417">
    <property type="entry name" value="P-loop_NTPase"/>
</dbReference>
<evidence type="ECO:0000256" key="4">
    <source>
        <dbReference type="ARBA" id="ARBA00022840"/>
    </source>
</evidence>
<keyword evidence="7 8" id="KW-0009">Actin-binding</keyword>
<evidence type="ECO:0000313" key="13">
    <source>
        <dbReference type="Proteomes" id="UP000007797"/>
    </source>
</evidence>
<dbReference type="CDD" id="cd01378">
    <property type="entry name" value="MYSc_Myo1"/>
    <property type="match status" value="1"/>
</dbReference>
<evidence type="ECO:0000313" key="12">
    <source>
        <dbReference type="EMBL" id="EGG25290.1"/>
    </source>
</evidence>
<protein>
    <submittedName>
        <fullName evidence="12">Myosin IE</fullName>
    </submittedName>
</protein>
<dbReference type="SMART" id="SM00015">
    <property type="entry name" value="IQ"/>
    <property type="match status" value="1"/>
</dbReference>
<dbReference type="STRING" id="1054147.F4PHV6"/>
<dbReference type="GO" id="GO:0001891">
    <property type="term" value="C:phagocytic cup"/>
    <property type="evidence" value="ECO:0007669"/>
    <property type="project" value="EnsemblProtists"/>
</dbReference>
<feature type="compositionally biased region" description="Polar residues" evidence="9">
    <location>
        <begin position="986"/>
        <end position="999"/>
    </location>
</feature>
<gene>
    <name evidence="12" type="primary">myoE</name>
    <name evidence="12" type="ORF">DFA_03539</name>
</gene>
<dbReference type="InterPro" id="IPR010926">
    <property type="entry name" value="Myosin_TH1"/>
</dbReference>
<keyword evidence="5 8" id="KW-0518">Myosin</keyword>
<dbReference type="GO" id="GO:0005829">
    <property type="term" value="C:cytosol"/>
    <property type="evidence" value="ECO:0007669"/>
    <property type="project" value="EnsemblProtists"/>
</dbReference>
<dbReference type="Gene3D" id="1.20.120.720">
    <property type="entry name" value="Myosin VI head, motor domain, U50 subdomain"/>
    <property type="match status" value="1"/>
</dbReference>
<comment type="subunit">
    <text evidence="2">Myosin I heavy chain is single-headed. Dimer of a heavy and a light chain. Inability to self-assemble into filaments.</text>
</comment>
<dbReference type="InterPro" id="IPR036961">
    <property type="entry name" value="Kinesin_motor_dom_sf"/>
</dbReference>
<feature type="region of interest" description="Actin-binding" evidence="8">
    <location>
        <begin position="587"/>
        <end position="609"/>
    </location>
</feature>
<evidence type="ECO:0000256" key="1">
    <source>
        <dbReference type="ARBA" id="ARBA00008314"/>
    </source>
</evidence>
<dbReference type="InterPro" id="IPR000048">
    <property type="entry name" value="IQ_motif_EF-hand-BS"/>
</dbReference>
<dbReference type="GO" id="GO:0043327">
    <property type="term" value="P:chemotaxis to cAMP"/>
    <property type="evidence" value="ECO:0007669"/>
    <property type="project" value="EnsemblProtists"/>
</dbReference>
<dbReference type="GO" id="GO:0005524">
    <property type="term" value="F:ATP binding"/>
    <property type="evidence" value="ECO:0007669"/>
    <property type="project" value="UniProtKB-UniRule"/>
</dbReference>
<comment type="similarity">
    <text evidence="1 8">Belongs to the TRAFAC class myosin-kinesin ATPase superfamily. Myosin family.</text>
</comment>
<keyword evidence="13" id="KW-1185">Reference proteome</keyword>
<dbReference type="GO" id="GO:0005547">
    <property type="term" value="F:phosphatidylinositol-3,4,5-trisphosphate binding"/>
    <property type="evidence" value="ECO:0007669"/>
    <property type="project" value="EnsemblProtists"/>
</dbReference>
<dbReference type="GO" id="GO:0070686">
    <property type="term" value="C:macropinocytic cup membrane"/>
    <property type="evidence" value="ECO:0007669"/>
    <property type="project" value="EnsemblProtists"/>
</dbReference>
<dbReference type="SMART" id="SM00242">
    <property type="entry name" value="MYSc"/>
    <property type="match status" value="1"/>
</dbReference>
<sequence>MSGAKISLDKTKSTTKKTKTMYKKGEGVPDFVLLNQITENDFLENLITRHKSDQIYTYIGDVVISSNPFKKMNIYNESDIKNYNGRYKYEMPPHIYALANDAYRAMRQNQEKQCVIISGESGAGKTEASKKIMQFLTFVSKNQSDRGDKIAKMLLESNPLLEAFGNAKTLRNDNSSRFGKYMEMQFDYVGTPSGGKITNYLLEKSRVVGRAQGERNFHIFYQMLKGLNQAKLTELGLNASATSFNYLKNSTCIDVATIDDVADFKAVVKAMETLGLKDEDQNSIWRILASILHIGNITFKELPDQTVGTSSVGVVDQKSLASAAACLKTDVGTLSRSLTYRSINTGVGKRCSVISVPLDNEQAVFSRDALAKALYERLFQWLVGKINQQINNPEKGLVIGILDIYGFEVFEKNSFEQLNINYCNEKLQQLFIELTLKSEQAEYKNEGIEWKDIDYFNNKPICDLIEKRPIGLISLLDEACLIAKSTDQTYLQNIQNNFDKHEYFQSYQSTRDRSIGDGCFRLKHYAGDVTYNVGGFLEKNKDTLFGDLITSMQMSKDPLICSLFPSPKPEDSKKRPETAGSQFRTAINSLISTLLACSPHYVRCIKSNDNKQAGVIDEERVRHQVRYLGLLENVRVRRAGFANRQTYQRFSQRYKMLTKETWPTFKGNPRQATEAILKAHNIPKEEFRMGKTKVFIRSPTTLFYFEEKREAELPRIATLIQKTWRGHCARSRWNQRKAAIKIQLFYRTYRFKKWFRELHRVFNDVKNDPKYGKFTVWPKNPSVLDRAVMLIHRVHNTWRAERMVLALGPSAPAMRQKVLAYDLFKGKKKWNCARLFDADYLEKTTNPNQSKYVIAMQNLFQTYGDTEVLFADYVTKVNPKGVPQKRGVVVTNANIYKHDPKNYKVKKWGTPLADISSISCSPNNDTFVVIHCKAPSRDFVLDVGINGYEAVSEIVTVIVQQVQKLTGIRLTVHFAQQITFNNARPKGSDTQLSFQQSNDPKVDGSQYKKIKSGQATILYK</sequence>
<dbReference type="EMBL" id="GL883006">
    <property type="protein sequence ID" value="EGG25290.1"/>
    <property type="molecule type" value="Genomic_DNA"/>
</dbReference>
<dbReference type="InterPro" id="IPR036072">
    <property type="entry name" value="MYSc_Myo1"/>
</dbReference>
<evidence type="ECO:0000256" key="5">
    <source>
        <dbReference type="ARBA" id="ARBA00023123"/>
    </source>
</evidence>
<keyword evidence="6 8" id="KW-0505">Motor protein</keyword>
<dbReference type="GO" id="GO:0016459">
    <property type="term" value="C:myosin complex"/>
    <property type="evidence" value="ECO:0007669"/>
    <property type="project" value="UniProtKB-KW"/>
</dbReference>
<dbReference type="PANTHER" id="PTHR13140:SF679">
    <property type="entry name" value="UNCONVENTIONAL MYOSIN IC"/>
    <property type="match status" value="1"/>
</dbReference>
<dbReference type="SUPFAM" id="SSF52540">
    <property type="entry name" value="P-loop containing nucleoside triphosphate hydrolases"/>
    <property type="match status" value="1"/>
</dbReference>
<dbReference type="CDD" id="cd23767">
    <property type="entry name" value="IQCD"/>
    <property type="match status" value="1"/>
</dbReference>
<dbReference type="AlphaFoldDB" id="F4PHV6"/>
<feature type="domain" description="Myosin motor" evidence="10">
    <location>
        <begin position="26"/>
        <end position="710"/>
    </location>
</feature>
<evidence type="ECO:0000256" key="3">
    <source>
        <dbReference type="ARBA" id="ARBA00022741"/>
    </source>
</evidence>
<dbReference type="Gene3D" id="1.20.58.530">
    <property type="match status" value="1"/>
</dbReference>
<dbReference type="Pfam" id="PF06017">
    <property type="entry name" value="Myosin_TH1"/>
    <property type="match status" value="1"/>
</dbReference>
<evidence type="ECO:0000259" key="10">
    <source>
        <dbReference type="PROSITE" id="PS51456"/>
    </source>
</evidence>
<dbReference type="GO" id="GO:0031256">
    <property type="term" value="C:leading edge membrane"/>
    <property type="evidence" value="ECO:0007669"/>
    <property type="project" value="EnsemblProtists"/>
</dbReference>
<dbReference type="PROSITE" id="PS50096">
    <property type="entry name" value="IQ"/>
    <property type="match status" value="2"/>
</dbReference>
<accession>F4PHV6</accession>
<evidence type="ECO:0000256" key="7">
    <source>
        <dbReference type="ARBA" id="ARBA00023203"/>
    </source>
</evidence>
<evidence type="ECO:0000256" key="2">
    <source>
        <dbReference type="ARBA" id="ARBA00011190"/>
    </source>
</evidence>
<dbReference type="Pfam" id="PF00063">
    <property type="entry name" value="Myosin_head"/>
    <property type="match status" value="1"/>
</dbReference>
<dbReference type="FunFam" id="1.20.58.530:FF:000004">
    <property type="entry name" value="Unconventional myosin ID"/>
    <property type="match status" value="1"/>
</dbReference>
<dbReference type="Gene3D" id="1.20.5.190">
    <property type="match status" value="1"/>
</dbReference>
<dbReference type="KEGG" id="dfa:DFA_03539"/>
<dbReference type="GO" id="GO:0062201">
    <property type="term" value="C:actin wave"/>
    <property type="evidence" value="ECO:0007669"/>
    <property type="project" value="EnsemblProtists"/>
</dbReference>
<dbReference type="GO" id="GO:0005516">
    <property type="term" value="F:calmodulin binding"/>
    <property type="evidence" value="ECO:0007669"/>
    <property type="project" value="EnsemblProtists"/>
</dbReference>
<proteinExistence type="inferred from homology"/>
<feature type="region of interest" description="Disordered" evidence="9">
    <location>
        <begin position="986"/>
        <end position="1006"/>
    </location>
</feature>
<dbReference type="PROSITE" id="PS51757">
    <property type="entry name" value="TH1"/>
    <property type="match status" value="1"/>
</dbReference>
<reference evidence="13" key="1">
    <citation type="journal article" date="2011" name="Genome Res.">
        <title>Phylogeny-wide analysis of social amoeba genomes highlights ancient origins for complex intercellular communication.</title>
        <authorList>
            <person name="Heidel A.J."/>
            <person name="Lawal H.M."/>
            <person name="Felder M."/>
            <person name="Schilde C."/>
            <person name="Helps N.R."/>
            <person name="Tunggal B."/>
            <person name="Rivero F."/>
            <person name="John U."/>
            <person name="Schleicher M."/>
            <person name="Eichinger L."/>
            <person name="Platzer M."/>
            <person name="Noegel A.A."/>
            <person name="Schaap P."/>
            <person name="Gloeckner G."/>
        </authorList>
    </citation>
    <scope>NUCLEOTIDE SEQUENCE [LARGE SCALE GENOMIC DNA]</scope>
    <source>
        <strain evidence="13">SH3</strain>
    </source>
</reference>
<dbReference type="PROSITE" id="PS51456">
    <property type="entry name" value="MYOSIN_MOTOR"/>
    <property type="match status" value="1"/>
</dbReference>
<dbReference type="Gene3D" id="3.40.850.10">
    <property type="entry name" value="Kinesin motor domain"/>
    <property type="match status" value="1"/>
</dbReference>
<keyword evidence="3 8" id="KW-0547">Nucleotide-binding</keyword>
<dbReference type="PRINTS" id="PR00193">
    <property type="entry name" value="MYOSINHEAVY"/>
</dbReference>
<organism evidence="12 13">
    <name type="scientific">Cavenderia fasciculata</name>
    <name type="common">Slime mold</name>
    <name type="synonym">Dictyostelium fasciculatum</name>
    <dbReference type="NCBI Taxonomy" id="261658"/>
    <lineage>
        <taxon>Eukaryota</taxon>
        <taxon>Amoebozoa</taxon>
        <taxon>Evosea</taxon>
        <taxon>Eumycetozoa</taxon>
        <taxon>Dictyostelia</taxon>
        <taxon>Acytosteliales</taxon>
        <taxon>Cavenderiaceae</taxon>
        <taxon>Cavenderia</taxon>
    </lineage>
</organism>
<feature type="binding site" evidence="8">
    <location>
        <begin position="119"/>
        <end position="126"/>
    </location>
    <ligand>
        <name>ATP</name>
        <dbReference type="ChEBI" id="CHEBI:30616"/>
    </ligand>
</feature>
<dbReference type="GO" id="GO:0030041">
    <property type="term" value="P:actin filament polymerization"/>
    <property type="evidence" value="ECO:0007669"/>
    <property type="project" value="EnsemblProtists"/>
</dbReference>
<dbReference type="PANTHER" id="PTHR13140">
    <property type="entry name" value="MYOSIN"/>
    <property type="match status" value="1"/>
</dbReference>
<evidence type="ECO:0000256" key="6">
    <source>
        <dbReference type="ARBA" id="ARBA00023175"/>
    </source>
</evidence>
<dbReference type="FunFam" id="1.10.10.820:FF:000001">
    <property type="entry name" value="Myosin heavy chain"/>
    <property type="match status" value="1"/>
</dbReference>
<dbReference type="GO" id="GO:0032009">
    <property type="term" value="C:early phagosome"/>
    <property type="evidence" value="ECO:0007669"/>
    <property type="project" value="EnsemblProtists"/>
</dbReference>